<dbReference type="PANTHER" id="PTHR34009">
    <property type="entry name" value="PROTEIN STAR"/>
    <property type="match status" value="1"/>
</dbReference>
<dbReference type="PaxDb" id="2903-EOD09261"/>
<keyword evidence="3" id="KW-1185">Reference proteome</keyword>
<dbReference type="RefSeq" id="XP_005761690.1">
    <property type="nucleotide sequence ID" value="XM_005761633.1"/>
</dbReference>
<dbReference type="InterPro" id="IPR053202">
    <property type="entry name" value="EGF_Rcpt_Signaling_Reg"/>
</dbReference>
<dbReference type="PANTHER" id="PTHR34009:SF2">
    <property type="entry name" value="PROTEIN STAR"/>
    <property type="match status" value="1"/>
</dbReference>
<dbReference type="InterPro" id="IPR029063">
    <property type="entry name" value="SAM-dependent_MTases_sf"/>
</dbReference>
<protein>
    <recommendedName>
        <fullName evidence="1">Methyltransferase FkbM domain-containing protein</fullName>
    </recommendedName>
</protein>
<dbReference type="EnsemblProtists" id="EOD09261">
    <property type="protein sequence ID" value="EOD09261"/>
    <property type="gene ID" value="EMIHUDRAFT_216639"/>
</dbReference>
<accession>A0A0D3IDC6</accession>
<dbReference type="Gene3D" id="3.40.50.150">
    <property type="entry name" value="Vaccinia Virus protein VP39"/>
    <property type="match status" value="1"/>
</dbReference>
<dbReference type="GO" id="GO:0016197">
    <property type="term" value="P:endosomal transport"/>
    <property type="evidence" value="ECO:0007669"/>
    <property type="project" value="TreeGrafter"/>
</dbReference>
<dbReference type="GO" id="GO:0005789">
    <property type="term" value="C:endoplasmic reticulum membrane"/>
    <property type="evidence" value="ECO:0007669"/>
    <property type="project" value="TreeGrafter"/>
</dbReference>
<dbReference type="Proteomes" id="UP000013827">
    <property type="component" value="Unassembled WGS sequence"/>
</dbReference>
<evidence type="ECO:0000259" key="1">
    <source>
        <dbReference type="Pfam" id="PF05050"/>
    </source>
</evidence>
<sequence>MFVFSAVGVQASLSVNIVTQEEWIRSLDNVDALLARVPPVHKARCEGVLRGLNRRGFSQAWQDWILYQNFFAGKAAGFYVDIGTNDPLRISNTAFLDICLGWRGLCVEPQPRYHRAIRSQRSCALLPKCVMGRPMRIRHSGQGGIFRTRRARADASNSTSMQCVGLLDALVANGLEGRTVDLLSIDIEGSEAEVLRCMPFERLDIRMVLIETNTADLRALDAFFGFHGFANVATLLQTDRTWLDNLYVKLSSKLRHPGRAGACSSADKGLTMCMGGGEWQAWANPKASGAWGPCGDSP</sequence>
<dbReference type="Pfam" id="PF05050">
    <property type="entry name" value="Methyltransf_21"/>
    <property type="match status" value="1"/>
</dbReference>
<reference evidence="2" key="2">
    <citation type="submission" date="2024-10" db="UniProtKB">
        <authorList>
            <consortium name="EnsemblProtists"/>
        </authorList>
    </citation>
    <scope>IDENTIFICATION</scope>
</reference>
<proteinExistence type="predicted"/>
<dbReference type="GO" id="GO:0006888">
    <property type="term" value="P:endoplasmic reticulum to Golgi vesicle-mediated transport"/>
    <property type="evidence" value="ECO:0007669"/>
    <property type="project" value="TreeGrafter"/>
</dbReference>
<dbReference type="GO" id="GO:0005794">
    <property type="term" value="C:Golgi apparatus"/>
    <property type="evidence" value="ECO:0007669"/>
    <property type="project" value="TreeGrafter"/>
</dbReference>
<name>A0A0D3IDC6_EMIH1</name>
<dbReference type="eggNOG" id="ENOG502RZ16">
    <property type="taxonomic scope" value="Eukaryota"/>
</dbReference>
<dbReference type="KEGG" id="ehx:EMIHUDRAFT_216639"/>
<dbReference type="GO" id="GO:0005886">
    <property type="term" value="C:plasma membrane"/>
    <property type="evidence" value="ECO:0007669"/>
    <property type="project" value="TreeGrafter"/>
</dbReference>
<dbReference type="HOGENOM" id="CLU_935186_0_0_1"/>
<organism evidence="2 3">
    <name type="scientific">Emiliania huxleyi (strain CCMP1516)</name>
    <dbReference type="NCBI Taxonomy" id="280463"/>
    <lineage>
        <taxon>Eukaryota</taxon>
        <taxon>Haptista</taxon>
        <taxon>Haptophyta</taxon>
        <taxon>Prymnesiophyceae</taxon>
        <taxon>Isochrysidales</taxon>
        <taxon>Noelaerhabdaceae</taxon>
        <taxon>Emiliania</taxon>
    </lineage>
</organism>
<evidence type="ECO:0000313" key="2">
    <source>
        <dbReference type="EnsemblProtists" id="EOD09261"/>
    </source>
</evidence>
<dbReference type="AlphaFoldDB" id="A0A0D3IDC6"/>
<dbReference type="GeneID" id="17255357"/>
<reference evidence="3" key="1">
    <citation type="journal article" date="2013" name="Nature">
        <title>Pan genome of the phytoplankton Emiliania underpins its global distribution.</title>
        <authorList>
            <person name="Read B.A."/>
            <person name="Kegel J."/>
            <person name="Klute M.J."/>
            <person name="Kuo A."/>
            <person name="Lefebvre S.C."/>
            <person name="Maumus F."/>
            <person name="Mayer C."/>
            <person name="Miller J."/>
            <person name="Monier A."/>
            <person name="Salamov A."/>
            <person name="Young J."/>
            <person name="Aguilar M."/>
            <person name="Claverie J.M."/>
            <person name="Frickenhaus S."/>
            <person name="Gonzalez K."/>
            <person name="Herman E.K."/>
            <person name="Lin Y.C."/>
            <person name="Napier J."/>
            <person name="Ogata H."/>
            <person name="Sarno A.F."/>
            <person name="Shmutz J."/>
            <person name="Schroeder D."/>
            <person name="de Vargas C."/>
            <person name="Verret F."/>
            <person name="von Dassow P."/>
            <person name="Valentin K."/>
            <person name="Van de Peer Y."/>
            <person name="Wheeler G."/>
            <person name="Dacks J.B."/>
            <person name="Delwiche C.F."/>
            <person name="Dyhrman S.T."/>
            <person name="Glockner G."/>
            <person name="John U."/>
            <person name="Richards T."/>
            <person name="Worden A.Z."/>
            <person name="Zhang X."/>
            <person name="Grigoriev I.V."/>
            <person name="Allen A.E."/>
            <person name="Bidle K."/>
            <person name="Borodovsky M."/>
            <person name="Bowler C."/>
            <person name="Brownlee C."/>
            <person name="Cock J.M."/>
            <person name="Elias M."/>
            <person name="Gladyshev V.N."/>
            <person name="Groth M."/>
            <person name="Guda C."/>
            <person name="Hadaegh A."/>
            <person name="Iglesias-Rodriguez M.D."/>
            <person name="Jenkins J."/>
            <person name="Jones B.M."/>
            <person name="Lawson T."/>
            <person name="Leese F."/>
            <person name="Lindquist E."/>
            <person name="Lobanov A."/>
            <person name="Lomsadze A."/>
            <person name="Malik S.B."/>
            <person name="Marsh M.E."/>
            <person name="Mackinder L."/>
            <person name="Mock T."/>
            <person name="Mueller-Roeber B."/>
            <person name="Pagarete A."/>
            <person name="Parker M."/>
            <person name="Probert I."/>
            <person name="Quesneville H."/>
            <person name="Raines C."/>
            <person name="Rensing S.A."/>
            <person name="Riano-Pachon D.M."/>
            <person name="Richier S."/>
            <person name="Rokitta S."/>
            <person name="Shiraiwa Y."/>
            <person name="Soanes D.M."/>
            <person name="van der Giezen M."/>
            <person name="Wahlund T.M."/>
            <person name="Williams B."/>
            <person name="Wilson W."/>
            <person name="Wolfe G."/>
            <person name="Wurch L.L."/>
        </authorList>
    </citation>
    <scope>NUCLEOTIDE SEQUENCE</scope>
</reference>
<evidence type="ECO:0000313" key="3">
    <source>
        <dbReference type="Proteomes" id="UP000013827"/>
    </source>
</evidence>
<dbReference type="InterPro" id="IPR006342">
    <property type="entry name" value="FkbM_mtfrase"/>
</dbReference>
<dbReference type="SUPFAM" id="SSF53335">
    <property type="entry name" value="S-adenosyl-L-methionine-dependent methyltransferases"/>
    <property type="match status" value="1"/>
</dbReference>
<dbReference type="GO" id="GO:0031902">
    <property type="term" value="C:late endosome membrane"/>
    <property type="evidence" value="ECO:0007669"/>
    <property type="project" value="TreeGrafter"/>
</dbReference>
<feature type="domain" description="Methyltransferase FkbM" evidence="1">
    <location>
        <begin position="81"/>
        <end position="222"/>
    </location>
</feature>